<dbReference type="PROSITE" id="PS51257">
    <property type="entry name" value="PROKAR_LIPOPROTEIN"/>
    <property type="match status" value="1"/>
</dbReference>
<dbReference type="InterPro" id="IPR036770">
    <property type="entry name" value="Ankyrin_rpt-contain_sf"/>
</dbReference>
<dbReference type="PANTHER" id="PTHR24198:SF165">
    <property type="entry name" value="ANKYRIN REPEAT-CONTAINING PROTEIN-RELATED"/>
    <property type="match status" value="1"/>
</dbReference>
<reference evidence="1" key="1">
    <citation type="submission" date="2016-04" db="EMBL/GenBank/DDBJ databases">
        <authorList>
            <person name="Evans L.H."/>
            <person name="Alamgir A."/>
            <person name="Owens N."/>
            <person name="Weber N.D."/>
            <person name="Virtaneva K."/>
            <person name="Barbian K."/>
            <person name="Babar A."/>
            <person name="Rosenke K."/>
        </authorList>
    </citation>
    <scope>NUCLEOTIDE SEQUENCE</scope>
    <source>
        <strain evidence="1">86</strain>
    </source>
</reference>
<accession>A0A212KEH5</accession>
<dbReference type="Gene3D" id="1.25.40.20">
    <property type="entry name" value="Ankyrin repeat-containing domain"/>
    <property type="match status" value="2"/>
</dbReference>
<dbReference type="PANTHER" id="PTHR24198">
    <property type="entry name" value="ANKYRIN REPEAT AND PROTEIN KINASE DOMAIN-CONTAINING PROTEIN"/>
    <property type="match status" value="1"/>
</dbReference>
<gene>
    <name evidence="1" type="ORF">KL86DPRO_60023</name>
</gene>
<dbReference type="EMBL" id="FLUQ01000006">
    <property type="protein sequence ID" value="SBW10079.1"/>
    <property type="molecule type" value="Genomic_DNA"/>
</dbReference>
<sequence>MYRSRQKKNRAIRIVLWAILFVLVTAMSGCGLVADGVNHVRAIQLPPGDLYSPEFYQTATVEEVKKAIGSRSLADEYYTERYYAANTEGTGFLAALDGKVKSVQSVFIPMSSVDDHAPMYPLQVAVRNTPYPAVVTALIDAGADPDTVNVAQYVCSPGSDPEISRILLARCSSKARCESMIWLARMMKDTSMLEYCLGLPGTSAACAVGKEYPLKSAVQGGKASAAAFLLERGAVLPADADGRLELLAAALRARSPETFWLLTGKGLENSLVDGDGNNTLMAVAADAPVDDAAVLLHLAKTVPLNGKNAGKALVAACGTGNMTVLETLLRRTNGLPKDGTTGMEMLKAALKKADADLFWALVAKGADCSREDSRASNNIMSVASWKMGHDAKIIQYLADHVYVGGESGSAALRYAVTMGYAAPVRTLLERGALSGDRTLSVAADGPEPEALQAVLEEKGVAFKIR</sequence>
<dbReference type="SUPFAM" id="SSF48403">
    <property type="entry name" value="Ankyrin repeat"/>
    <property type="match status" value="1"/>
</dbReference>
<dbReference type="AlphaFoldDB" id="A0A212KEH5"/>
<organism evidence="1">
    <name type="scientific">uncultured delta proteobacterium</name>
    <dbReference type="NCBI Taxonomy" id="34034"/>
    <lineage>
        <taxon>Bacteria</taxon>
        <taxon>Deltaproteobacteria</taxon>
        <taxon>environmental samples</taxon>
    </lineage>
</organism>
<name>A0A212KEH5_9DELT</name>
<evidence type="ECO:0000313" key="1">
    <source>
        <dbReference type="EMBL" id="SBW10079.1"/>
    </source>
</evidence>
<protein>
    <submittedName>
        <fullName evidence="1">Uncharacterized protein</fullName>
    </submittedName>
</protein>
<proteinExistence type="predicted"/>